<accession>A0A381Q7F5</accession>
<dbReference type="Pfam" id="PF03928">
    <property type="entry name" value="HbpS-like"/>
    <property type="match status" value="1"/>
</dbReference>
<dbReference type="AlphaFoldDB" id="A0A381Q7F5"/>
<dbReference type="InterPro" id="IPR052517">
    <property type="entry name" value="GlcG_carb_metab_protein"/>
</dbReference>
<dbReference type="PANTHER" id="PTHR34309">
    <property type="entry name" value="SLR1406 PROTEIN"/>
    <property type="match status" value="1"/>
</dbReference>
<dbReference type="InterPro" id="IPR038084">
    <property type="entry name" value="PduO/GlcC-like_sf"/>
</dbReference>
<protein>
    <recommendedName>
        <fullName evidence="2">GlcG protein</fullName>
    </recommendedName>
</protein>
<evidence type="ECO:0000313" key="1">
    <source>
        <dbReference type="EMBL" id="SUZ74794.1"/>
    </source>
</evidence>
<dbReference type="Gene3D" id="3.30.450.150">
    <property type="entry name" value="Haem-degrading domain"/>
    <property type="match status" value="1"/>
</dbReference>
<dbReference type="EMBL" id="UINC01001223">
    <property type="protein sequence ID" value="SUZ74794.1"/>
    <property type="molecule type" value="Genomic_DNA"/>
</dbReference>
<gene>
    <name evidence="1" type="ORF">METZ01_LOCUS27648</name>
</gene>
<evidence type="ECO:0008006" key="2">
    <source>
        <dbReference type="Google" id="ProtNLM"/>
    </source>
</evidence>
<dbReference type="InterPro" id="IPR005624">
    <property type="entry name" value="PduO/GlcC-like"/>
</dbReference>
<organism evidence="1">
    <name type="scientific">marine metagenome</name>
    <dbReference type="NCBI Taxonomy" id="408172"/>
    <lineage>
        <taxon>unclassified sequences</taxon>
        <taxon>metagenomes</taxon>
        <taxon>ecological metagenomes</taxon>
    </lineage>
</organism>
<dbReference type="SUPFAM" id="SSF143744">
    <property type="entry name" value="GlcG-like"/>
    <property type="match status" value="1"/>
</dbReference>
<proteinExistence type="predicted"/>
<name>A0A381Q7F5_9ZZZZ</name>
<reference evidence="1" key="1">
    <citation type="submission" date="2018-05" db="EMBL/GenBank/DDBJ databases">
        <authorList>
            <person name="Lanie J.A."/>
            <person name="Ng W.-L."/>
            <person name="Kazmierczak K.M."/>
            <person name="Andrzejewski T.M."/>
            <person name="Davidsen T.M."/>
            <person name="Wayne K.J."/>
            <person name="Tettelin H."/>
            <person name="Glass J.I."/>
            <person name="Rusch D."/>
            <person name="Podicherti R."/>
            <person name="Tsui H.-C.T."/>
            <person name="Winkler M.E."/>
        </authorList>
    </citation>
    <scope>NUCLEOTIDE SEQUENCE</scope>
</reference>
<dbReference type="PANTHER" id="PTHR34309:SF10">
    <property type="entry name" value="SLR1406 PROTEIN"/>
    <property type="match status" value="1"/>
</dbReference>
<sequence>MAITLDEANKMVAGAIAKANELNIKINVAVVDAGGRLLAFNRMDGAIWGGAYGSQGKAVASAAFGRSSGELQERSESPIMKGILSAEGGHGIPSQGGMPVRRNGLVDGAVGVGGGTSQEDEDCASAGIATVV</sequence>